<feature type="compositionally biased region" description="Low complexity" evidence="1">
    <location>
        <begin position="145"/>
        <end position="156"/>
    </location>
</feature>
<feature type="region of interest" description="Disordered" evidence="1">
    <location>
        <begin position="279"/>
        <end position="346"/>
    </location>
</feature>
<name>A0A7S4SL03_9DINO</name>
<accession>A0A7S4SL03</accession>
<evidence type="ECO:0000256" key="1">
    <source>
        <dbReference type="SAM" id="MobiDB-lite"/>
    </source>
</evidence>
<feature type="compositionally biased region" description="Pro residues" evidence="1">
    <location>
        <begin position="305"/>
        <end position="319"/>
    </location>
</feature>
<gene>
    <name evidence="2" type="ORF">AMON00008_LOCUS51020</name>
</gene>
<reference evidence="2" key="1">
    <citation type="submission" date="2021-01" db="EMBL/GenBank/DDBJ databases">
        <authorList>
            <person name="Corre E."/>
            <person name="Pelletier E."/>
            <person name="Niang G."/>
            <person name="Scheremetjew M."/>
            <person name="Finn R."/>
            <person name="Kale V."/>
            <person name="Holt S."/>
            <person name="Cochrane G."/>
            <person name="Meng A."/>
            <person name="Brown T."/>
            <person name="Cohen L."/>
        </authorList>
    </citation>
    <scope>NUCLEOTIDE SEQUENCE</scope>
    <source>
        <strain evidence="2">CCMP3105</strain>
    </source>
</reference>
<protein>
    <recommendedName>
        <fullName evidence="3">Protein C10</fullName>
    </recommendedName>
</protein>
<feature type="compositionally biased region" description="Low complexity" evidence="1">
    <location>
        <begin position="7"/>
        <end position="18"/>
    </location>
</feature>
<sequence length="478" mass="51103">MGPGDGPPESSGSANPAPGGRPPGAPADSIEVWARHATQDVRIRILLPPRARFRHVKQAIARCLGSDEVIQKGLLTSRIRGVYKAFKDDALVGNVTEVTVACADFSLGGGTELEIVYDSGDIGADSDAALTGGSAHAQQASGMQARASAASSHTASKPTKVATTPGMKGSRITKRQAINLLSELREGFSADEFRTELAELVRRRAAGWGGAEFQRERQELFLSVQSLVLPKYGFDGTPSGVYRMMGAMGSFVEDPEFSQLAADVNELLGINAPPETWGSLSKSCRGLEPPREQPRDAERARRRPAPPPSLMCRVPPPPARHGWVPPGAPGGGQPEGGSQRLGARAPAPVPPPGFDRWPVGKYRPFRLFVAGTWNDFCPAEMHWQNGLFVSPVTVGSSGWESFQILKDGSWSATIYPSVPDAGPFAEHSVCGPDGQGHGKNWQIGRFIEEEVVPGTQFAIVATVDKEGCVKLVHWEHLA</sequence>
<proteinExistence type="predicted"/>
<dbReference type="EMBL" id="HBNR01071972">
    <property type="protein sequence ID" value="CAE4647361.1"/>
    <property type="molecule type" value="Transcribed_RNA"/>
</dbReference>
<feature type="compositionally biased region" description="Basic and acidic residues" evidence="1">
    <location>
        <begin position="288"/>
        <end position="299"/>
    </location>
</feature>
<feature type="region of interest" description="Disordered" evidence="1">
    <location>
        <begin position="143"/>
        <end position="168"/>
    </location>
</feature>
<dbReference type="AlphaFoldDB" id="A0A7S4SL03"/>
<organism evidence="2">
    <name type="scientific">Alexandrium monilatum</name>
    <dbReference type="NCBI Taxonomy" id="311494"/>
    <lineage>
        <taxon>Eukaryota</taxon>
        <taxon>Sar</taxon>
        <taxon>Alveolata</taxon>
        <taxon>Dinophyceae</taxon>
        <taxon>Gonyaulacales</taxon>
        <taxon>Pyrocystaceae</taxon>
        <taxon>Alexandrium</taxon>
    </lineage>
</organism>
<feature type="region of interest" description="Disordered" evidence="1">
    <location>
        <begin position="1"/>
        <end position="28"/>
    </location>
</feature>
<evidence type="ECO:0008006" key="3">
    <source>
        <dbReference type="Google" id="ProtNLM"/>
    </source>
</evidence>
<evidence type="ECO:0000313" key="2">
    <source>
        <dbReference type="EMBL" id="CAE4647361.1"/>
    </source>
</evidence>